<accession>A0AAF0CIK0</accession>
<reference evidence="3" key="1">
    <citation type="submission" date="2023-03" db="EMBL/GenBank/DDBJ databases">
        <title>Lomoglobus Profundus gen. nov., sp. nov., a novel member of the phylum Verrucomicrobia, isolated from deep-marine sediment of South China Sea.</title>
        <authorList>
            <person name="Ahmad T."/>
            <person name="Ishaq S.E."/>
            <person name="Wang F."/>
        </authorList>
    </citation>
    <scope>NUCLEOTIDE SEQUENCE</scope>
    <source>
        <strain evidence="3">LMO-M01</strain>
    </source>
</reference>
<dbReference type="CDD" id="cd08899">
    <property type="entry name" value="SRPBCC_CalC_Aha1-like_6"/>
    <property type="match status" value="1"/>
</dbReference>
<dbReference type="Pfam" id="PF08327">
    <property type="entry name" value="AHSA1"/>
    <property type="match status" value="1"/>
</dbReference>
<evidence type="ECO:0000313" key="3">
    <source>
        <dbReference type="EMBL" id="WED65492.1"/>
    </source>
</evidence>
<proteinExistence type="inferred from homology"/>
<comment type="similarity">
    <text evidence="1">Belongs to the AHA1 family.</text>
</comment>
<dbReference type="RefSeq" id="WP_330928698.1">
    <property type="nucleotide sequence ID" value="NZ_CP119075.1"/>
</dbReference>
<dbReference type="AlphaFoldDB" id="A0AAF0CIK0"/>
<dbReference type="Proteomes" id="UP001218638">
    <property type="component" value="Chromosome"/>
</dbReference>
<protein>
    <submittedName>
        <fullName evidence="3">SRPBCC family protein</fullName>
    </submittedName>
</protein>
<feature type="domain" description="Activator of Hsp90 ATPase homologue 1/2-like C-terminal" evidence="2">
    <location>
        <begin position="25"/>
        <end position="149"/>
    </location>
</feature>
<dbReference type="EMBL" id="CP119075">
    <property type="protein sequence ID" value="WED65492.1"/>
    <property type="molecule type" value="Genomic_DNA"/>
</dbReference>
<keyword evidence="4" id="KW-1185">Reference proteome</keyword>
<name>A0AAF0CIK0_9BACT</name>
<dbReference type="InterPro" id="IPR023393">
    <property type="entry name" value="START-like_dom_sf"/>
</dbReference>
<dbReference type="Gene3D" id="3.30.530.20">
    <property type="match status" value="1"/>
</dbReference>
<evidence type="ECO:0000256" key="1">
    <source>
        <dbReference type="ARBA" id="ARBA00006817"/>
    </source>
</evidence>
<sequence length="181" mass="20262">MKPNDQPGKFTTPAEVRLVRTLPGPIERIWDYLTDPAKRALWFAGGPMEPCEGGKMLLKFQHKNIAPEETPPEAYQEVHETGFEMPGTILRWEPPRVLTYTFDEDSDVTFELTAQGQYVVLVLTHRARGGDVPSIPGYAAGWHSHFAILIAQLAGETVPPFWATHAKLKAEYAKVYADLTT</sequence>
<dbReference type="SUPFAM" id="SSF55961">
    <property type="entry name" value="Bet v1-like"/>
    <property type="match status" value="1"/>
</dbReference>
<dbReference type="KEGG" id="slom:PXH66_01345"/>
<evidence type="ECO:0000259" key="2">
    <source>
        <dbReference type="Pfam" id="PF08327"/>
    </source>
</evidence>
<organism evidence="3 4">
    <name type="scientific">Synoicihabitans lomoniglobus</name>
    <dbReference type="NCBI Taxonomy" id="2909285"/>
    <lineage>
        <taxon>Bacteria</taxon>
        <taxon>Pseudomonadati</taxon>
        <taxon>Verrucomicrobiota</taxon>
        <taxon>Opitutia</taxon>
        <taxon>Opitutales</taxon>
        <taxon>Opitutaceae</taxon>
        <taxon>Synoicihabitans</taxon>
    </lineage>
</organism>
<evidence type="ECO:0000313" key="4">
    <source>
        <dbReference type="Proteomes" id="UP001218638"/>
    </source>
</evidence>
<dbReference type="InterPro" id="IPR013538">
    <property type="entry name" value="ASHA1/2-like_C"/>
</dbReference>
<gene>
    <name evidence="3" type="ORF">PXH66_01345</name>
</gene>